<feature type="compositionally biased region" description="Low complexity" evidence="6">
    <location>
        <begin position="709"/>
        <end position="721"/>
    </location>
</feature>
<dbReference type="InterPro" id="IPR016163">
    <property type="entry name" value="Ald_DH_C"/>
</dbReference>
<dbReference type="Gene3D" id="2.60.40.10">
    <property type="entry name" value="Immunoglobulins"/>
    <property type="match status" value="1"/>
</dbReference>
<dbReference type="Pfam" id="PF16158">
    <property type="entry name" value="N_BRCA1_IG"/>
    <property type="match status" value="1"/>
</dbReference>
<keyword evidence="2 5" id="KW-0863">Zinc-finger</keyword>
<dbReference type="OrthoDB" id="661148at2759"/>
<feature type="compositionally biased region" description="Low complexity" evidence="6">
    <location>
        <begin position="538"/>
        <end position="553"/>
    </location>
</feature>
<feature type="region of interest" description="Disordered" evidence="6">
    <location>
        <begin position="702"/>
        <end position="752"/>
    </location>
</feature>
<feature type="region of interest" description="Disordered" evidence="6">
    <location>
        <begin position="538"/>
        <end position="567"/>
    </location>
</feature>
<dbReference type="InterPro" id="IPR032350">
    <property type="entry name" value="Nbr1_FW"/>
</dbReference>
<evidence type="ECO:0000256" key="1">
    <source>
        <dbReference type="ARBA" id="ARBA00022723"/>
    </source>
</evidence>
<dbReference type="CDD" id="cd02340">
    <property type="entry name" value="ZZ_NBR1_like"/>
    <property type="match status" value="2"/>
</dbReference>
<dbReference type="Gene3D" id="3.40.309.10">
    <property type="entry name" value="Aldehyde Dehydrogenase, Chain A, domain 2"/>
    <property type="match status" value="1"/>
</dbReference>
<feature type="domain" description="ZZ-type" evidence="7">
    <location>
        <begin position="209"/>
        <end position="264"/>
    </location>
</feature>
<dbReference type="PROSITE" id="PS50135">
    <property type="entry name" value="ZF_ZZ_2"/>
    <property type="match status" value="1"/>
</dbReference>
<gene>
    <name evidence="8" type="ORF">D0865_14968</name>
</gene>
<feature type="compositionally biased region" description="Polar residues" evidence="6">
    <location>
        <begin position="595"/>
        <end position="607"/>
    </location>
</feature>
<dbReference type="SUPFAM" id="SSF53720">
    <property type="entry name" value="ALDH-like"/>
    <property type="match status" value="1"/>
</dbReference>
<organism evidence="8 9">
    <name type="scientific">Hortaea werneckii</name>
    <name type="common">Black yeast</name>
    <name type="synonym">Cladosporium werneckii</name>
    <dbReference type="NCBI Taxonomy" id="91943"/>
    <lineage>
        <taxon>Eukaryota</taxon>
        <taxon>Fungi</taxon>
        <taxon>Dikarya</taxon>
        <taxon>Ascomycota</taxon>
        <taxon>Pezizomycotina</taxon>
        <taxon>Dothideomycetes</taxon>
        <taxon>Dothideomycetidae</taxon>
        <taxon>Mycosphaerellales</taxon>
        <taxon>Teratosphaeriaceae</taxon>
        <taxon>Hortaea</taxon>
    </lineage>
</organism>
<feature type="compositionally biased region" description="Basic and acidic residues" evidence="6">
    <location>
        <begin position="609"/>
        <end position="625"/>
    </location>
</feature>
<accession>A0A3M7AVI8</accession>
<reference evidence="8 9" key="1">
    <citation type="journal article" date="2018" name="BMC Genomics">
        <title>Genomic evidence for intraspecific hybridization in a clonal and extremely halotolerant yeast.</title>
        <authorList>
            <person name="Gostincar C."/>
            <person name="Stajich J.E."/>
            <person name="Zupancic J."/>
            <person name="Zalar P."/>
            <person name="Gunde-Cimerman N."/>
        </authorList>
    </citation>
    <scope>NUCLEOTIDE SEQUENCE [LARGE SCALE GENOMIC DNA]</scope>
    <source>
        <strain evidence="8 9">EXF-151</strain>
    </source>
</reference>
<dbReference type="SUPFAM" id="SSF57850">
    <property type="entry name" value="RING/U-box"/>
    <property type="match status" value="3"/>
</dbReference>
<evidence type="ECO:0000256" key="4">
    <source>
        <dbReference type="ARBA" id="ARBA00023002"/>
    </source>
</evidence>
<dbReference type="CDD" id="cd02249">
    <property type="entry name" value="ZZ"/>
    <property type="match status" value="1"/>
</dbReference>
<sequence length="1366" mass="149239">GKLCPGEGHWLIKRFIQDGKVVNSTTERISPRSTRVSKPIKIEDLMQSPMEEKKEMPGSFADETKTLTEEPQIPTRTCNSCVVVLPEREFVTCTTCDDFDLCISCHTGGKHGHHPAHGFKPATDDTVLSLAAETMLSPGRNVRHNAICDGCDSKIYGVRHKCLSCPDWDFCGECVKDARHTHPRHRFAPIYNPIPDQYVTPVRHYGIFCDGPLCNHKSDQSYITGVRYKCAVCHDTDFCASCEASPGNHHNRTHPLIKFKTPVRNVSITTENEDLRGNVRMMGDRQQAAAQGIAAETETPVALQGNAASQVKTMAEIEPSDAKEAQPIPVFTSDNKSAGASVSVAPHSALLNAHFIQDSIPDGMTIAPGARFTQIWTLKNPGPYAWPAGCSVRYTGGDNMLNVDNGHPSSVTDIADATESNVVGREVQVGEEAAFKVTLKAPAREGKSISYWRLKAADGTPFGHRLWCDVDVKASAVPTLVAPKPEQPTFASPFEAAEKAHTLRLQQANLQAQRQAQFQQMMMARRQRDAQLLQQREMIQRQQAAQKAQEQAQESSSGAPPTYESSENLHARLVGMRAEQQRRRDAMMAHFRAQQTHAMQATPTSGSPEAERAHKEAAEKARKEAAKQRVEHIKAKIMRNREEQARKALEAQRAAAAEQKNADETEKVKKIIEEVTKSVEEEEQVQKVANEEKMEGSKMVFPKLEKESPASSTYQSATSSSIKGKPAYVESEEGEIERAATPPAAPAAPPSVISTIASPTVERGNDDDEFEVMSAEDSEEDDGFLTDEEYDILDASDEETVASNVAKWGGLRHHLAPSSTSSYVKLKDITVFNVGATLSYSYLFTFSSLLLTTIPYLAPYSFFSTHPNSTMSPLQKDSQGRPFVPLFINGQPLPLDDSSRLFPVHSALSSSDEEPLHYYVSADLAHCAQACEAAWSAFSDPTSGWKRSSVSTRRALILRAADLLETTRAADFIDAQIRETGCQRGWAQTNISLTVGYMREIASRISSVLAGEIPTIEKRDTFAFVFREPVGPVLVIPPWNAAVVLAMRAVTSAVAAGCTVVLKSSELCPLTHRLIGEVFQQAGLPPGVLNSVQSVRGEAEVVTEGLVGDERIRKVEFIGSAAVGRKVAGLAAKYLKPVLMELGGKCPAIVLDDADLEKAAMLCAKGAVLHHGQICFSTERIIVLKSVAQRFQDLLVKAVSNEEGGTAVHSGIAEKAQSILQDAKDHGNRFLVGGPEMAVENGLKPSIVLVDSKANKDELKIVDEETFGPSASLYVVEDDAEAIQLANRSAYGLNATIHSNNMERALKMGRELEYGQVHVNSITVFTSWTGPQGGVKGSGWGRQNARWGMEEFLQEKFITYHGKDSG</sequence>
<keyword evidence="4" id="KW-0560">Oxidoreductase</keyword>
<evidence type="ECO:0000256" key="3">
    <source>
        <dbReference type="ARBA" id="ARBA00022833"/>
    </source>
</evidence>
<evidence type="ECO:0000256" key="2">
    <source>
        <dbReference type="ARBA" id="ARBA00022771"/>
    </source>
</evidence>
<dbReference type="Pfam" id="PF00569">
    <property type="entry name" value="ZZ"/>
    <property type="match status" value="2"/>
</dbReference>
<dbReference type="CDD" id="cd14947">
    <property type="entry name" value="NBR1_like"/>
    <property type="match status" value="1"/>
</dbReference>
<dbReference type="GO" id="GO:0004777">
    <property type="term" value="F:succinate-semialdehyde dehydrogenase (NAD+) activity"/>
    <property type="evidence" value="ECO:0007669"/>
    <property type="project" value="TreeGrafter"/>
</dbReference>
<proteinExistence type="predicted"/>
<dbReference type="Pfam" id="PF00171">
    <property type="entry name" value="Aldedh"/>
    <property type="match status" value="1"/>
</dbReference>
<dbReference type="Gene3D" id="3.30.60.90">
    <property type="match status" value="3"/>
</dbReference>
<dbReference type="PANTHER" id="PTHR43353:SF6">
    <property type="entry name" value="CYTOPLASMIC ALDEHYDE DEHYDROGENASE (EUROFUNG)"/>
    <property type="match status" value="1"/>
</dbReference>
<feature type="compositionally biased region" description="Polar residues" evidence="6">
    <location>
        <begin position="554"/>
        <end position="567"/>
    </location>
</feature>
<keyword evidence="3" id="KW-0862">Zinc</keyword>
<comment type="caution">
    <text evidence="8">The sequence shown here is derived from an EMBL/GenBank/DDBJ whole genome shotgun (WGS) entry which is preliminary data.</text>
</comment>
<feature type="region of interest" description="Disordered" evidence="6">
    <location>
        <begin position="595"/>
        <end position="625"/>
    </location>
</feature>
<dbReference type="InterPro" id="IPR000433">
    <property type="entry name" value="Znf_ZZ"/>
</dbReference>
<dbReference type="SMART" id="SM00291">
    <property type="entry name" value="ZnF_ZZ"/>
    <property type="match status" value="3"/>
</dbReference>
<evidence type="ECO:0000259" key="7">
    <source>
        <dbReference type="PROSITE" id="PS50135"/>
    </source>
</evidence>
<evidence type="ECO:0000313" key="9">
    <source>
        <dbReference type="Proteomes" id="UP000270230"/>
    </source>
</evidence>
<evidence type="ECO:0000256" key="6">
    <source>
        <dbReference type="SAM" id="MobiDB-lite"/>
    </source>
</evidence>
<dbReference type="Proteomes" id="UP000270230">
    <property type="component" value="Unassembled WGS sequence"/>
</dbReference>
<keyword evidence="1" id="KW-0479">Metal-binding</keyword>
<dbReference type="GO" id="GO:0008270">
    <property type="term" value="F:zinc ion binding"/>
    <property type="evidence" value="ECO:0007669"/>
    <property type="project" value="UniProtKB-KW"/>
</dbReference>
<dbReference type="VEuPathDB" id="FungiDB:BTJ68_03818"/>
<feature type="non-terminal residue" evidence="8">
    <location>
        <position position="1"/>
    </location>
</feature>
<name>A0A3M7AVI8_HORWE</name>
<dbReference type="InterPro" id="IPR050740">
    <property type="entry name" value="Aldehyde_DH_Superfamily"/>
</dbReference>
<dbReference type="Gene3D" id="3.40.605.10">
    <property type="entry name" value="Aldehyde Dehydrogenase, Chain A, domain 1"/>
    <property type="match status" value="1"/>
</dbReference>
<dbReference type="InterPro" id="IPR016162">
    <property type="entry name" value="Ald_DH_N"/>
</dbReference>
<protein>
    <recommendedName>
        <fullName evidence="7">ZZ-type domain-containing protein</fullName>
    </recommendedName>
</protein>
<dbReference type="PANTHER" id="PTHR43353">
    <property type="entry name" value="SUCCINATE-SEMIALDEHYDE DEHYDROGENASE, MITOCHONDRIAL"/>
    <property type="match status" value="1"/>
</dbReference>
<dbReference type="InterPro" id="IPR015590">
    <property type="entry name" value="Aldehyde_DH_dom"/>
</dbReference>
<dbReference type="InterPro" id="IPR016161">
    <property type="entry name" value="Ald_DH/histidinol_DH"/>
</dbReference>
<dbReference type="InterPro" id="IPR013783">
    <property type="entry name" value="Ig-like_fold"/>
</dbReference>
<evidence type="ECO:0000256" key="5">
    <source>
        <dbReference type="PROSITE-ProRule" id="PRU00228"/>
    </source>
</evidence>
<dbReference type="InterPro" id="IPR043145">
    <property type="entry name" value="Znf_ZZ_sf"/>
</dbReference>
<dbReference type="EMBL" id="QWIN01002301">
    <property type="protein sequence ID" value="RMY31554.1"/>
    <property type="molecule type" value="Genomic_DNA"/>
</dbReference>
<feature type="region of interest" description="Disordered" evidence="6">
    <location>
        <begin position="644"/>
        <end position="665"/>
    </location>
</feature>
<dbReference type="GO" id="GO:0009450">
    <property type="term" value="P:gamma-aminobutyric acid catabolic process"/>
    <property type="evidence" value="ECO:0007669"/>
    <property type="project" value="TreeGrafter"/>
</dbReference>
<evidence type="ECO:0000313" key="8">
    <source>
        <dbReference type="EMBL" id="RMY31554.1"/>
    </source>
</evidence>